<dbReference type="PROSITE" id="PS51257">
    <property type="entry name" value="PROKAR_LIPOPROTEIN"/>
    <property type="match status" value="1"/>
</dbReference>
<accession>A0ABY5ZQ72</accession>
<dbReference type="Gene3D" id="3.40.47.10">
    <property type="match status" value="1"/>
</dbReference>
<dbReference type="InterPro" id="IPR014030">
    <property type="entry name" value="Ketoacyl_synth_N"/>
</dbReference>
<dbReference type="PANTHER" id="PTHR11712">
    <property type="entry name" value="POLYKETIDE SYNTHASE-RELATED"/>
    <property type="match status" value="1"/>
</dbReference>
<evidence type="ECO:0000259" key="2">
    <source>
        <dbReference type="Pfam" id="PF00109"/>
    </source>
</evidence>
<keyword evidence="4" id="KW-1185">Reference proteome</keyword>
<dbReference type="PANTHER" id="PTHR11712:SF336">
    <property type="entry name" value="3-OXOACYL-[ACYL-CARRIER-PROTEIN] SYNTHASE, MITOCHONDRIAL"/>
    <property type="match status" value="1"/>
</dbReference>
<dbReference type="SUPFAM" id="SSF53901">
    <property type="entry name" value="Thiolase-like"/>
    <property type="match status" value="1"/>
</dbReference>
<dbReference type="RefSeq" id="WP_260748997.1">
    <property type="nucleotide sequence ID" value="NZ_CP092109.1"/>
</dbReference>
<organism evidence="3 4">
    <name type="scientific">Geoalkalibacter halelectricus</name>
    <dbReference type="NCBI Taxonomy" id="2847045"/>
    <lineage>
        <taxon>Bacteria</taxon>
        <taxon>Pseudomonadati</taxon>
        <taxon>Thermodesulfobacteriota</taxon>
        <taxon>Desulfuromonadia</taxon>
        <taxon>Desulfuromonadales</taxon>
        <taxon>Geoalkalibacteraceae</taxon>
        <taxon>Geoalkalibacter</taxon>
    </lineage>
</organism>
<dbReference type="EMBL" id="CP092109">
    <property type="protein sequence ID" value="UWZ80639.1"/>
    <property type="molecule type" value="Genomic_DNA"/>
</dbReference>
<dbReference type="Pfam" id="PF00109">
    <property type="entry name" value="ketoacyl-synt"/>
    <property type="match status" value="1"/>
</dbReference>
<gene>
    <name evidence="3" type="ORF">L9S41_04375</name>
</gene>
<evidence type="ECO:0000256" key="1">
    <source>
        <dbReference type="ARBA" id="ARBA00022679"/>
    </source>
</evidence>
<evidence type="ECO:0000313" key="4">
    <source>
        <dbReference type="Proteomes" id="UP001060414"/>
    </source>
</evidence>
<evidence type="ECO:0000313" key="3">
    <source>
        <dbReference type="EMBL" id="UWZ80639.1"/>
    </source>
</evidence>
<reference evidence="3" key="1">
    <citation type="journal article" date="2022" name="Environ. Microbiol.">
        <title>Geoalkalibacter halelectricus SAP #1 sp. nov. possessing extracellular electron transfer and mineral#reducing capabilities from a haloalkaline environment.</title>
        <authorList>
            <person name="Yadav S."/>
            <person name="Singh R."/>
            <person name="Sundharam S.S."/>
            <person name="Chaudhary S."/>
            <person name="Krishnamurthi S."/>
            <person name="Patil S.A."/>
        </authorList>
    </citation>
    <scope>NUCLEOTIDE SEQUENCE</scope>
    <source>
        <strain evidence="3">SAP-1</strain>
    </source>
</reference>
<proteinExistence type="predicted"/>
<dbReference type="Proteomes" id="UP001060414">
    <property type="component" value="Chromosome"/>
</dbReference>
<sequence>MIRLAIQGVGVLGGFGCGLGDLEKRLMEGVPAFGSLIVPVEGQELNMAAYTADSAPLERFVNKRATRRIDHFSRMALLGACLALEDAGELESSMERVGVVIASGYGPTRTTFSFLDSVFDGGDACASPTNFSNSVHNAAAAHVAIQLKAGGPSLTVSQFEMSVCSALMTTQLWLAEGRVDKVLFGAVDELCSVLGYCWGRFFPGGESMIDPFSLDRQTAIPGEGAAFFLLTRDEQARYGHVSQIRQESIQAPLSSGETYLLNLDGHAGCSTGYRQVLPGSASVAVYTPYYGSLPVGQAFDLAVAAMALRDGRLPGANGFAGPADPGWQLAQGALDRNRLICLKCDGRGRVGHIRVEKS</sequence>
<dbReference type="InterPro" id="IPR000794">
    <property type="entry name" value="Beta-ketoacyl_synthase"/>
</dbReference>
<keyword evidence="1" id="KW-0808">Transferase</keyword>
<feature type="domain" description="Beta-ketoacyl synthase-like N-terminal" evidence="2">
    <location>
        <begin position="61"/>
        <end position="236"/>
    </location>
</feature>
<protein>
    <submittedName>
        <fullName evidence="3">Beta-ketoacyl synthase chain length factor</fullName>
    </submittedName>
</protein>
<dbReference type="InterPro" id="IPR016039">
    <property type="entry name" value="Thiolase-like"/>
</dbReference>
<name>A0ABY5ZQ72_9BACT</name>